<sequence>MLKEKRRKPIHKFNIQGQGKARLPEGMLYTFQGYLYNHKTQDTSQTGRSRTTTQTMCNGLSRKHVTRKLSPDLAADLEWPLTLEELARGHETIETASGPWTFP</sequence>
<accession>A0AAD1VIX7</accession>
<keyword evidence="2" id="KW-1185">Reference proteome</keyword>
<reference evidence="1" key="1">
    <citation type="submission" date="2022-03" db="EMBL/GenBank/DDBJ databases">
        <authorList>
            <person name="Alioto T."/>
            <person name="Alioto T."/>
            <person name="Gomez Garrido J."/>
        </authorList>
    </citation>
    <scope>NUCLEOTIDE SEQUENCE</scope>
</reference>
<evidence type="ECO:0000313" key="1">
    <source>
        <dbReference type="EMBL" id="CAH2220473.1"/>
    </source>
</evidence>
<protein>
    <submittedName>
        <fullName evidence="1">Uncharacterized protein</fullName>
    </submittedName>
</protein>
<gene>
    <name evidence="1" type="ORF">PECUL_23A019645</name>
</gene>
<organism evidence="1 2">
    <name type="scientific">Pelobates cultripes</name>
    <name type="common">Western spadefoot toad</name>
    <dbReference type="NCBI Taxonomy" id="61616"/>
    <lineage>
        <taxon>Eukaryota</taxon>
        <taxon>Metazoa</taxon>
        <taxon>Chordata</taxon>
        <taxon>Craniata</taxon>
        <taxon>Vertebrata</taxon>
        <taxon>Euteleostomi</taxon>
        <taxon>Amphibia</taxon>
        <taxon>Batrachia</taxon>
        <taxon>Anura</taxon>
        <taxon>Pelobatoidea</taxon>
        <taxon>Pelobatidae</taxon>
        <taxon>Pelobates</taxon>
    </lineage>
</organism>
<evidence type="ECO:0000313" key="2">
    <source>
        <dbReference type="Proteomes" id="UP001295444"/>
    </source>
</evidence>
<proteinExistence type="predicted"/>
<dbReference type="Proteomes" id="UP001295444">
    <property type="component" value="Chromosome 01"/>
</dbReference>
<dbReference type="AlphaFoldDB" id="A0AAD1VIX7"/>
<name>A0AAD1VIX7_PELCU</name>
<dbReference type="EMBL" id="OW240912">
    <property type="protein sequence ID" value="CAH2220473.1"/>
    <property type="molecule type" value="Genomic_DNA"/>
</dbReference>